<dbReference type="Proteomes" id="UP000779574">
    <property type="component" value="Unassembled WGS sequence"/>
</dbReference>
<evidence type="ECO:0000256" key="1">
    <source>
        <dbReference type="SAM" id="SignalP"/>
    </source>
</evidence>
<protein>
    <submittedName>
        <fullName evidence="2">Uncharacterized protein</fullName>
    </submittedName>
</protein>
<dbReference type="OrthoDB" id="5340195at2759"/>
<reference evidence="2" key="2">
    <citation type="submission" date="2021-08" db="EMBL/GenBank/DDBJ databases">
        <authorList>
            <person name="Gostincar C."/>
            <person name="Sun X."/>
            <person name="Song Z."/>
            <person name="Gunde-Cimerman N."/>
        </authorList>
    </citation>
    <scope>NUCLEOTIDE SEQUENCE</scope>
    <source>
        <strain evidence="2">EXF-9911</strain>
    </source>
</reference>
<reference evidence="2" key="1">
    <citation type="journal article" date="2021" name="J Fungi (Basel)">
        <title>Virulence traits and population genomics of the black yeast Aureobasidium melanogenum.</title>
        <authorList>
            <person name="Cernosa A."/>
            <person name="Sun X."/>
            <person name="Gostincar C."/>
            <person name="Fang C."/>
            <person name="Gunde-Cimerman N."/>
            <person name="Song Z."/>
        </authorList>
    </citation>
    <scope>NUCLEOTIDE SEQUENCE</scope>
    <source>
        <strain evidence="2">EXF-9911</strain>
    </source>
</reference>
<name>A0A9P8ET20_AURME</name>
<gene>
    <name evidence="2" type="ORF">KCU76_g3246</name>
</gene>
<sequence>MTRATILLLSMLLSELAFANVNVSWPNAYPKQLAAVRRRPGLTTAEFLYHHTFVHGLKSWNAPDSVDQPLAYVQDHIFDLAYGINTSAPGTEPAYFGHNDMTELYSRSETAFSTPPPNNYTATVIGPDGIAFADFSAAVSMYAYEKFQTIHSTCEISSPDQHFNAFFWLFAISSDANTTSFNNTTFAQNAYNALAAQLPVV</sequence>
<dbReference type="AlphaFoldDB" id="A0A9P8ET20"/>
<dbReference type="EMBL" id="JAHFXF010000084">
    <property type="protein sequence ID" value="KAG9697142.1"/>
    <property type="molecule type" value="Genomic_DNA"/>
</dbReference>
<dbReference type="InterPro" id="IPR011008">
    <property type="entry name" value="Dimeric_a/b-barrel"/>
</dbReference>
<feature type="non-terminal residue" evidence="2">
    <location>
        <position position="201"/>
    </location>
</feature>
<evidence type="ECO:0000313" key="3">
    <source>
        <dbReference type="Proteomes" id="UP000779574"/>
    </source>
</evidence>
<comment type="caution">
    <text evidence="2">The sequence shown here is derived from an EMBL/GenBank/DDBJ whole genome shotgun (WGS) entry which is preliminary data.</text>
</comment>
<proteinExistence type="predicted"/>
<organism evidence="2 3">
    <name type="scientific">Aureobasidium melanogenum</name>
    <name type="common">Aureobasidium pullulans var. melanogenum</name>
    <dbReference type="NCBI Taxonomy" id="46634"/>
    <lineage>
        <taxon>Eukaryota</taxon>
        <taxon>Fungi</taxon>
        <taxon>Dikarya</taxon>
        <taxon>Ascomycota</taxon>
        <taxon>Pezizomycotina</taxon>
        <taxon>Dothideomycetes</taxon>
        <taxon>Dothideomycetidae</taxon>
        <taxon>Dothideales</taxon>
        <taxon>Saccotheciaceae</taxon>
        <taxon>Aureobasidium</taxon>
    </lineage>
</organism>
<dbReference type="SUPFAM" id="SSF54909">
    <property type="entry name" value="Dimeric alpha+beta barrel"/>
    <property type="match status" value="1"/>
</dbReference>
<accession>A0A9P8ET20</accession>
<keyword evidence="1" id="KW-0732">Signal</keyword>
<evidence type="ECO:0000313" key="2">
    <source>
        <dbReference type="EMBL" id="KAG9697142.1"/>
    </source>
</evidence>
<feature type="chain" id="PRO_5040334390" evidence="1">
    <location>
        <begin position="20"/>
        <end position="201"/>
    </location>
</feature>
<feature type="signal peptide" evidence="1">
    <location>
        <begin position="1"/>
        <end position="19"/>
    </location>
</feature>